<protein>
    <submittedName>
        <fullName evidence="6">LuxR family transcriptional regulator</fullName>
    </submittedName>
</protein>
<keyword evidence="7" id="KW-1185">Reference proteome</keyword>
<dbReference type="Proteomes" id="UP000660611">
    <property type="component" value="Unassembled WGS sequence"/>
</dbReference>
<dbReference type="Pfam" id="PF00196">
    <property type="entry name" value="GerE"/>
    <property type="match status" value="1"/>
</dbReference>
<keyword evidence="1" id="KW-0805">Transcription regulation</keyword>
<dbReference type="InterPro" id="IPR036388">
    <property type="entry name" value="WH-like_DNA-bd_sf"/>
</dbReference>
<dbReference type="Pfam" id="PF13191">
    <property type="entry name" value="AAA_16"/>
    <property type="match status" value="1"/>
</dbReference>
<keyword evidence="2" id="KW-0238">DNA-binding</keyword>
<dbReference type="InterPro" id="IPR016032">
    <property type="entry name" value="Sig_transdc_resp-reg_C-effctor"/>
</dbReference>
<evidence type="ECO:0000256" key="2">
    <source>
        <dbReference type="ARBA" id="ARBA00023125"/>
    </source>
</evidence>
<dbReference type="PANTHER" id="PTHR44688:SF16">
    <property type="entry name" value="DNA-BINDING TRANSCRIPTIONAL ACTIVATOR DEVR_DOSR"/>
    <property type="match status" value="1"/>
</dbReference>
<dbReference type="Gene3D" id="1.10.10.10">
    <property type="entry name" value="Winged helix-like DNA-binding domain superfamily/Winged helix DNA-binding domain"/>
    <property type="match status" value="1"/>
</dbReference>
<dbReference type="PROSITE" id="PS50043">
    <property type="entry name" value="HTH_LUXR_2"/>
    <property type="match status" value="1"/>
</dbReference>
<dbReference type="PRINTS" id="PR00038">
    <property type="entry name" value="HTHLUXR"/>
</dbReference>
<accession>A0A919PYL9</accession>
<keyword evidence="3" id="KW-0804">Transcription</keyword>
<dbReference type="CDD" id="cd06170">
    <property type="entry name" value="LuxR_C_like"/>
    <property type="match status" value="1"/>
</dbReference>
<feature type="region of interest" description="Disordered" evidence="4">
    <location>
        <begin position="853"/>
        <end position="886"/>
    </location>
</feature>
<dbReference type="SUPFAM" id="SSF46894">
    <property type="entry name" value="C-terminal effector domain of the bipartite response regulators"/>
    <property type="match status" value="1"/>
</dbReference>
<feature type="domain" description="HTH luxR-type" evidence="5">
    <location>
        <begin position="787"/>
        <end position="852"/>
    </location>
</feature>
<dbReference type="InterPro" id="IPR041664">
    <property type="entry name" value="AAA_16"/>
</dbReference>
<dbReference type="EMBL" id="BONQ01000157">
    <property type="protein sequence ID" value="GIG51651.1"/>
    <property type="molecule type" value="Genomic_DNA"/>
</dbReference>
<dbReference type="AlphaFoldDB" id="A0A919PYL9"/>
<reference evidence="6" key="1">
    <citation type="submission" date="2021-01" db="EMBL/GenBank/DDBJ databases">
        <title>Whole genome shotgun sequence of Dactylosporangium siamense NBRC 106093.</title>
        <authorList>
            <person name="Komaki H."/>
            <person name="Tamura T."/>
        </authorList>
    </citation>
    <scope>NUCLEOTIDE SEQUENCE</scope>
    <source>
        <strain evidence="6">NBRC 106093</strain>
    </source>
</reference>
<feature type="compositionally biased region" description="Low complexity" evidence="4">
    <location>
        <begin position="875"/>
        <end position="886"/>
    </location>
</feature>
<dbReference type="PROSITE" id="PS00622">
    <property type="entry name" value="HTH_LUXR_1"/>
    <property type="match status" value="1"/>
</dbReference>
<comment type="caution">
    <text evidence="6">The sequence shown here is derived from an EMBL/GenBank/DDBJ whole genome shotgun (WGS) entry which is preliminary data.</text>
</comment>
<feature type="region of interest" description="Disordered" evidence="4">
    <location>
        <begin position="1"/>
        <end position="22"/>
    </location>
</feature>
<dbReference type="GO" id="GO:0003677">
    <property type="term" value="F:DNA binding"/>
    <property type="evidence" value="ECO:0007669"/>
    <property type="project" value="UniProtKB-KW"/>
</dbReference>
<evidence type="ECO:0000313" key="6">
    <source>
        <dbReference type="EMBL" id="GIG51651.1"/>
    </source>
</evidence>
<name>A0A919PYL9_9ACTN</name>
<proteinExistence type="predicted"/>
<evidence type="ECO:0000313" key="7">
    <source>
        <dbReference type="Proteomes" id="UP000660611"/>
    </source>
</evidence>
<evidence type="ECO:0000259" key="5">
    <source>
        <dbReference type="PROSITE" id="PS50043"/>
    </source>
</evidence>
<dbReference type="InterPro" id="IPR027417">
    <property type="entry name" value="P-loop_NTPase"/>
</dbReference>
<dbReference type="SMART" id="SM00421">
    <property type="entry name" value="HTH_LUXR"/>
    <property type="match status" value="1"/>
</dbReference>
<evidence type="ECO:0000256" key="1">
    <source>
        <dbReference type="ARBA" id="ARBA00023015"/>
    </source>
</evidence>
<evidence type="ECO:0000256" key="3">
    <source>
        <dbReference type="ARBA" id="ARBA00023163"/>
    </source>
</evidence>
<gene>
    <name evidence="6" type="ORF">Dsi01nite_096920</name>
</gene>
<dbReference type="GO" id="GO:0006355">
    <property type="term" value="P:regulation of DNA-templated transcription"/>
    <property type="evidence" value="ECO:0007669"/>
    <property type="project" value="InterPro"/>
</dbReference>
<dbReference type="PANTHER" id="PTHR44688">
    <property type="entry name" value="DNA-BINDING TRANSCRIPTIONAL ACTIVATOR DEVR_DOSR"/>
    <property type="match status" value="1"/>
</dbReference>
<dbReference type="SUPFAM" id="SSF52540">
    <property type="entry name" value="P-loop containing nucleoside triphosphate hydrolases"/>
    <property type="match status" value="1"/>
</dbReference>
<organism evidence="6 7">
    <name type="scientific">Dactylosporangium siamense</name>
    <dbReference type="NCBI Taxonomy" id="685454"/>
    <lineage>
        <taxon>Bacteria</taxon>
        <taxon>Bacillati</taxon>
        <taxon>Actinomycetota</taxon>
        <taxon>Actinomycetes</taxon>
        <taxon>Micromonosporales</taxon>
        <taxon>Micromonosporaceae</taxon>
        <taxon>Dactylosporangium</taxon>
    </lineage>
</organism>
<dbReference type="RefSeq" id="WP_203853248.1">
    <property type="nucleotide sequence ID" value="NZ_BAAAVW010000025.1"/>
</dbReference>
<dbReference type="InterPro" id="IPR000792">
    <property type="entry name" value="Tscrpt_reg_LuxR_C"/>
</dbReference>
<feature type="compositionally biased region" description="Low complexity" evidence="4">
    <location>
        <begin position="854"/>
        <end position="866"/>
    </location>
</feature>
<sequence>MTPQAAEPDRSTGTTPARDGRPVLPDVEAVAVVLITGASGTGKTTLLRTPAGPGVTVLSATCTEAGAAVDFTAARQLLPAQPRSGTQVVAADGGHRTVLHLYRRALGLLQFGPVRLVVEDAHWCDAATLRWLHYLLRRCTNRPLQVVLAVEPREHPALNTLFADILGTPRQLILDLDAPEHAGTEPRIDRLRRFLSRQPNLLRVAVATAVLQRTDAELVGALAGLPPQLAVARLSTLRNTGIVTGEADQPVPPAVAAELLGLLAADELQQLCRRAAFMLNDADAPVQRLAEVLLELRDLDEPWMLERLRDAATRAYRHDAPAAVRIWTRLLAAQPQSPDAAVDLAVALLNVDPTAALVHARQALPRSGDARTKARAVVCVGLAALVTGREPTAPYLLHDAMETLRRTAGSAPSLRDRIQLATVDSTLAANAVIGGTTYHTVRSRIGEAPASVAGASSTHRMLAVHALTTAYEGLEVQQAARYARLVLDRPVMGDSWAPLMATRVLLMTDNTAGALTAASRLALHHRDRGEPCAEAVARATWAHVLLEVGELDAAWTEATTALRLAGDGDWGAATWSAHTIISLINSSQARILAAEAGLEAIHERGSELPLWEQVQAVGATAHAAYWAQDYDRALQRLRVCGQVIEEAGVCSPAFSSWWLDEIILLGLRGRRSEAHLRLEQAEEQCRRWRTPRTAGMALLARASLTEQGAKVELLLGALAELEHSPAPLHQVKAQLMLGRTLTELGDRTAARRHLRDGMVLSNRLGYMMLAAHCRNVLSSAGGRTGTELAACGELSSSERAVARLAAGGATNRQISEELFISVRTVEFHLTNAYRRLGIRRRDALAGIVEPMPLTRRATAPSRRATAPPRPGGPASGSAAGPAEATS</sequence>
<evidence type="ECO:0000256" key="4">
    <source>
        <dbReference type="SAM" id="MobiDB-lite"/>
    </source>
</evidence>